<accession>A0A9K3PKU8</accession>
<organism evidence="3 4">
    <name type="scientific">Nitzschia inconspicua</name>
    <dbReference type="NCBI Taxonomy" id="303405"/>
    <lineage>
        <taxon>Eukaryota</taxon>
        <taxon>Sar</taxon>
        <taxon>Stramenopiles</taxon>
        <taxon>Ochrophyta</taxon>
        <taxon>Bacillariophyta</taxon>
        <taxon>Bacillariophyceae</taxon>
        <taxon>Bacillariophycidae</taxon>
        <taxon>Bacillariales</taxon>
        <taxon>Bacillariaceae</taxon>
        <taxon>Nitzschia</taxon>
    </lineage>
</organism>
<gene>
    <name evidence="3" type="ORF">IV203_009876</name>
</gene>
<dbReference type="EMBL" id="JAGRRH010000018">
    <property type="protein sequence ID" value="KAG7350516.1"/>
    <property type="molecule type" value="Genomic_DNA"/>
</dbReference>
<dbReference type="Proteomes" id="UP000693970">
    <property type="component" value="Unassembled WGS sequence"/>
</dbReference>
<evidence type="ECO:0008006" key="5">
    <source>
        <dbReference type="Google" id="ProtNLM"/>
    </source>
</evidence>
<evidence type="ECO:0000256" key="2">
    <source>
        <dbReference type="SAM" id="SignalP"/>
    </source>
</evidence>
<feature type="signal peptide" evidence="2">
    <location>
        <begin position="1"/>
        <end position="21"/>
    </location>
</feature>
<protein>
    <recommendedName>
        <fullName evidence="5">CUB domain-containing protein</fullName>
    </recommendedName>
</protein>
<dbReference type="OrthoDB" id="54682at2759"/>
<feature type="region of interest" description="Disordered" evidence="1">
    <location>
        <begin position="66"/>
        <end position="112"/>
    </location>
</feature>
<name>A0A9K3PKU8_9STRA</name>
<reference evidence="3" key="1">
    <citation type="journal article" date="2021" name="Sci. Rep.">
        <title>Diploid genomic architecture of Nitzschia inconspicua, an elite biomass production diatom.</title>
        <authorList>
            <person name="Oliver A."/>
            <person name="Podell S."/>
            <person name="Pinowska A."/>
            <person name="Traller J.C."/>
            <person name="Smith S.R."/>
            <person name="McClure R."/>
            <person name="Beliaev A."/>
            <person name="Bohutskyi P."/>
            <person name="Hill E.A."/>
            <person name="Rabines A."/>
            <person name="Zheng H."/>
            <person name="Allen L.Z."/>
            <person name="Kuo A."/>
            <person name="Grigoriev I.V."/>
            <person name="Allen A.E."/>
            <person name="Hazlebeck D."/>
            <person name="Allen E.E."/>
        </authorList>
    </citation>
    <scope>NUCLEOTIDE SEQUENCE</scope>
    <source>
        <strain evidence="3">Hildebrandi</strain>
    </source>
</reference>
<evidence type="ECO:0000256" key="1">
    <source>
        <dbReference type="SAM" id="MobiDB-lite"/>
    </source>
</evidence>
<sequence length="655" mass="71780">MKIAVHTFLVYLSVCVVITQADVGHKEDIHQRQHYLLRRQDTPPQIMPDEEVRVANEVETLMTLAAQKRRGRVGRYKSKQSTGRNSRELKPKSRNGKGRCNSKSSKNDNSCVEDETTIIMAPLAVSPPPSSPPTSSILELTRESSGRLVTPPPTFFNGPSTRMGDLVDLPRGFRCSQDPAFMTLITSPPTAFGGQYPALIPKNEDDPQNLYCDIRLTSDDVPTQFSSSAMRQFSMPPQNINMEFSMEVGYRLYGADDDSSESLKIVIHQDPAGERVIADIRQNVGEYDGITMALVIELDTEEQTAPFDNGTIRALLVDEDGLMQQELGETPEIQVRTDNAGLLEGKIWIDYNCENDDSMKIFLNSAFFPGDNKPSSPVLEFNVALAGFFSNYGRLFTAGFTAEINDQQAGNADVTSWVFASQCDFVDQGQPINTSPPTLAPTLVPSPPTLSPTLVTAPPTLAPTLAPTPPTLSPTRLTAPPTLAPTIFPRSFGELLCNGNGIRELSIGSRSNPIGRFVNASLEQSFQNAVDCSGPNFTEEEIQQSHVLWAPPPLELVFDLTTEFAITEVLFWNSVEDFHGVDGIEFAFLSSSNSSMIYYFSPGDGVNSQEANQNPLVAERFVLPAAASASRVLAYLKADDGQELLGFQNIVFVSK</sequence>
<feature type="chain" id="PRO_5039943401" description="CUB domain-containing protein" evidence="2">
    <location>
        <begin position="22"/>
        <end position="655"/>
    </location>
</feature>
<feature type="compositionally biased region" description="Low complexity" evidence="1">
    <location>
        <begin position="101"/>
        <end position="110"/>
    </location>
</feature>
<feature type="compositionally biased region" description="Basic residues" evidence="1">
    <location>
        <begin position="67"/>
        <end position="78"/>
    </location>
</feature>
<keyword evidence="2" id="KW-0732">Signal</keyword>
<dbReference type="AlphaFoldDB" id="A0A9K3PKU8"/>
<proteinExistence type="predicted"/>
<comment type="caution">
    <text evidence="3">The sequence shown here is derived from an EMBL/GenBank/DDBJ whole genome shotgun (WGS) entry which is preliminary data.</text>
</comment>
<evidence type="ECO:0000313" key="4">
    <source>
        <dbReference type="Proteomes" id="UP000693970"/>
    </source>
</evidence>
<keyword evidence="4" id="KW-1185">Reference proteome</keyword>
<reference evidence="3" key="2">
    <citation type="submission" date="2021-04" db="EMBL/GenBank/DDBJ databases">
        <authorList>
            <person name="Podell S."/>
        </authorList>
    </citation>
    <scope>NUCLEOTIDE SEQUENCE</scope>
    <source>
        <strain evidence="3">Hildebrandi</strain>
    </source>
</reference>
<evidence type="ECO:0000313" key="3">
    <source>
        <dbReference type="EMBL" id="KAG7350516.1"/>
    </source>
</evidence>